<dbReference type="Proteomes" id="UP000032430">
    <property type="component" value="Chromosome I"/>
</dbReference>
<dbReference type="AlphaFoldDB" id="A0A098G5E2"/>
<sequence length="86" mass="10477">MIEYTYREFKIQYDIKHEKRDINLYRAYGYAQCVKNKKNNNPKINFTTEFPTIEGAQEGIKKIIKDYIDFEWDQFNKIKNELSRVS</sequence>
<dbReference type="KEGG" id="lfa:LFA_2305"/>
<evidence type="ECO:0000313" key="2">
    <source>
        <dbReference type="Proteomes" id="UP000032430"/>
    </source>
</evidence>
<gene>
    <name evidence="1" type="ORF">LFA_2305</name>
</gene>
<dbReference type="RefSeq" id="WP_045096130.1">
    <property type="nucleotide sequence ID" value="NZ_LN614827.1"/>
</dbReference>
<accession>A0A098G5E2</accession>
<dbReference type="HOGENOM" id="CLU_2653252_0_0_6"/>
<keyword evidence="2" id="KW-1185">Reference proteome</keyword>
<dbReference type="EMBL" id="LN614827">
    <property type="protein sequence ID" value="CEG57677.1"/>
    <property type="molecule type" value="Genomic_DNA"/>
</dbReference>
<proteinExistence type="predicted"/>
<reference evidence="2" key="1">
    <citation type="submission" date="2014-09" db="EMBL/GenBank/DDBJ databases">
        <authorList>
            <person name="Gomez-Valero L."/>
        </authorList>
    </citation>
    <scope>NUCLEOTIDE SEQUENCE [LARGE SCALE GENOMIC DNA]</scope>
    <source>
        <strain evidence="2">ATCC700992</strain>
    </source>
</reference>
<protein>
    <submittedName>
        <fullName evidence="1">Uncharacterized protein</fullName>
    </submittedName>
</protein>
<dbReference type="OrthoDB" id="5648060at2"/>
<organism evidence="1 2">
    <name type="scientific">Legionella fallonii LLAP-10</name>
    <dbReference type="NCBI Taxonomy" id="1212491"/>
    <lineage>
        <taxon>Bacteria</taxon>
        <taxon>Pseudomonadati</taxon>
        <taxon>Pseudomonadota</taxon>
        <taxon>Gammaproteobacteria</taxon>
        <taxon>Legionellales</taxon>
        <taxon>Legionellaceae</taxon>
        <taxon>Legionella</taxon>
    </lineage>
</organism>
<evidence type="ECO:0000313" key="1">
    <source>
        <dbReference type="EMBL" id="CEG57677.1"/>
    </source>
</evidence>
<name>A0A098G5E2_9GAMM</name>